<organism evidence="1 2">
    <name type="scientific">Acinetobacter junii</name>
    <dbReference type="NCBI Taxonomy" id="40215"/>
    <lineage>
        <taxon>Bacteria</taxon>
        <taxon>Pseudomonadati</taxon>
        <taxon>Pseudomonadota</taxon>
        <taxon>Gammaproteobacteria</taxon>
        <taxon>Moraxellales</taxon>
        <taxon>Moraxellaceae</taxon>
        <taxon>Acinetobacter</taxon>
    </lineage>
</organism>
<dbReference type="GO" id="GO:0003677">
    <property type="term" value="F:DNA binding"/>
    <property type="evidence" value="ECO:0007669"/>
    <property type="project" value="InterPro"/>
</dbReference>
<accession>A0AAW5REP6</accession>
<dbReference type="EMBL" id="JAHPRE010000091">
    <property type="protein sequence ID" value="MCU4398409.1"/>
    <property type="molecule type" value="Genomic_DNA"/>
</dbReference>
<evidence type="ECO:0000313" key="2">
    <source>
        <dbReference type="Proteomes" id="UP001208534"/>
    </source>
</evidence>
<gene>
    <name evidence="1" type="ORF">KTH64_16005</name>
</gene>
<proteinExistence type="predicted"/>
<protein>
    <submittedName>
        <fullName evidence="1">Cro/Cl family transcriptional regulator</fullName>
    </submittedName>
</protein>
<dbReference type="Gene3D" id="1.10.260.40">
    <property type="entry name" value="lambda repressor-like DNA-binding domains"/>
    <property type="match status" value="1"/>
</dbReference>
<reference evidence="1" key="1">
    <citation type="submission" date="2021-06" db="EMBL/GenBank/DDBJ databases">
        <title>Propagation of a rapidly emergent carbapenem-resistant Acinetobacter baumannii lineage by various extra-hospital transmission networks.</title>
        <authorList>
            <person name="Calix J."/>
        </authorList>
    </citation>
    <scope>NUCLEOTIDE SEQUENCE</scope>
    <source>
        <strain evidence="1">WU_MDCI_Aw63</strain>
    </source>
</reference>
<dbReference type="RefSeq" id="WP_007479839.1">
    <property type="nucleotide sequence ID" value="NZ_JAHPRE010000091.1"/>
</dbReference>
<dbReference type="Proteomes" id="UP001208534">
    <property type="component" value="Unassembled WGS sequence"/>
</dbReference>
<comment type="caution">
    <text evidence="1">The sequence shown here is derived from an EMBL/GenBank/DDBJ whole genome shotgun (WGS) entry which is preliminary data.</text>
</comment>
<dbReference type="InterPro" id="IPR010982">
    <property type="entry name" value="Lambda_DNA-bd_dom_sf"/>
</dbReference>
<evidence type="ECO:0000313" key="1">
    <source>
        <dbReference type="EMBL" id="MCU4398409.1"/>
    </source>
</evidence>
<name>A0AAW5REP6_ACIJU</name>
<dbReference type="Pfam" id="PF14549">
    <property type="entry name" value="P22_Cro"/>
    <property type="match status" value="1"/>
</dbReference>
<dbReference type="SUPFAM" id="SSF47413">
    <property type="entry name" value="lambda repressor-like DNA-binding domains"/>
    <property type="match status" value="1"/>
</dbReference>
<dbReference type="AlphaFoldDB" id="A0AAW5REP6"/>
<sequence length="61" mass="6835">MTKSEALTLLNCTVTQLAEKLGISHNAISQWDENRIPLAREYQILDLAKGKVPIKRNSLIS</sequence>